<dbReference type="RefSeq" id="WP_204793038.1">
    <property type="nucleotide sequence ID" value="NZ_JACSNQ010000005.1"/>
</dbReference>
<evidence type="ECO:0000256" key="2">
    <source>
        <dbReference type="SAM" id="Phobius"/>
    </source>
</evidence>
<feature type="compositionally biased region" description="Acidic residues" evidence="1">
    <location>
        <begin position="34"/>
        <end position="50"/>
    </location>
</feature>
<evidence type="ECO:0000256" key="1">
    <source>
        <dbReference type="SAM" id="MobiDB-lite"/>
    </source>
</evidence>
<keyword evidence="4" id="KW-1185">Reference proteome</keyword>
<feature type="transmembrane region" description="Helical" evidence="2">
    <location>
        <begin position="105"/>
        <end position="126"/>
    </location>
</feature>
<protein>
    <submittedName>
        <fullName evidence="3">Uncharacterized protein</fullName>
    </submittedName>
</protein>
<evidence type="ECO:0000313" key="4">
    <source>
        <dbReference type="Proteomes" id="UP000712527"/>
    </source>
</evidence>
<proteinExistence type="predicted"/>
<accession>A0ABS2F1I3</accession>
<feature type="compositionally biased region" description="Low complexity" evidence="1">
    <location>
        <begin position="53"/>
        <end position="72"/>
    </location>
</feature>
<feature type="compositionally biased region" description="Basic and acidic residues" evidence="1">
    <location>
        <begin position="1"/>
        <end position="29"/>
    </location>
</feature>
<reference evidence="3 4" key="1">
    <citation type="journal article" date="2021" name="Sci. Rep.">
        <title>The distribution of antibiotic resistance genes in chicken gut microbiota commensals.</title>
        <authorList>
            <person name="Juricova H."/>
            <person name="Matiasovicova J."/>
            <person name="Kubasova T."/>
            <person name="Cejkova D."/>
            <person name="Rychlik I."/>
        </authorList>
    </citation>
    <scope>NUCLEOTIDE SEQUENCE [LARGE SCALE GENOMIC DNA]</scope>
    <source>
        <strain evidence="3 4">An794</strain>
    </source>
</reference>
<evidence type="ECO:0000313" key="3">
    <source>
        <dbReference type="EMBL" id="MBM6774688.1"/>
    </source>
</evidence>
<feature type="region of interest" description="Disordered" evidence="1">
    <location>
        <begin position="1"/>
        <end position="89"/>
    </location>
</feature>
<name>A0ABS2F1I3_9ACTN</name>
<comment type="caution">
    <text evidence="3">The sequence shown here is derived from an EMBL/GenBank/DDBJ whole genome shotgun (WGS) entry which is preliminary data.</text>
</comment>
<keyword evidence="2" id="KW-0472">Membrane</keyword>
<gene>
    <name evidence="3" type="ORF">H9X80_03890</name>
</gene>
<organism evidence="3 4">
    <name type="scientific">Olsenella profusa</name>
    <dbReference type="NCBI Taxonomy" id="138595"/>
    <lineage>
        <taxon>Bacteria</taxon>
        <taxon>Bacillati</taxon>
        <taxon>Actinomycetota</taxon>
        <taxon>Coriobacteriia</taxon>
        <taxon>Coriobacteriales</taxon>
        <taxon>Atopobiaceae</taxon>
        <taxon>Olsenella</taxon>
    </lineage>
</organism>
<feature type="compositionally biased region" description="Pro residues" evidence="1">
    <location>
        <begin position="73"/>
        <end position="82"/>
    </location>
</feature>
<dbReference type="EMBL" id="JACSNQ010000005">
    <property type="protein sequence ID" value="MBM6774688.1"/>
    <property type="molecule type" value="Genomic_DNA"/>
</dbReference>
<dbReference type="Proteomes" id="UP000712527">
    <property type="component" value="Unassembled WGS sequence"/>
</dbReference>
<keyword evidence="2" id="KW-0812">Transmembrane</keyword>
<sequence length="511" mass="52755">MADPGDGEKSRREDAATDAREEAPTERLAPEGPAAEEEPDGLDATLDELELGAAPDVGAGPAADEAPEATAPRPTPAEAPRPPEQEPSGVRARVAAFGALVRGHLVTSVLLAVIAVAAAAFLALALSHATAVPDQTTIEADARERMAAPAYSGGTYGADDVVVTRGVEVRSVSRSATAPEGSEARFGASGYAEAEVVVTYGGSTVSASLGATLAYAQVDGTWEGISGSDATTGALAWHATTGVDQQKVLRNVRLVLRRADELTGSADGGADGSGDGAAQGVSLEEIYADSDVTIESESFDEDAQTDTLEITCSRTGAFESYVCRMTVTFSFGQSSGRWEISSVEVADGARERSFEPIMGSWQGAFQRQDTDGTKCLAGRSAGLTITLDSSSTTDGVTRLSGTLSGLAHYHARPDDDTDSCDGDTPLEAVPFQATLVGGHNDATGSDLTFVATLPEDVGGTVTLTLGFGTEDDPGAVVALVQTTYPHTGSILFIPYEETLTYTDVFSLTRAE</sequence>
<keyword evidence="2" id="KW-1133">Transmembrane helix</keyword>